<accession>A0A9X4NPR7</accession>
<dbReference type="InterPro" id="IPR054249">
    <property type="entry name" value="DUF6976"/>
</dbReference>
<keyword evidence="2" id="KW-1185">Reference proteome</keyword>
<dbReference type="Pfam" id="PF22396">
    <property type="entry name" value="DUF6976"/>
    <property type="match status" value="1"/>
</dbReference>
<dbReference type="AlphaFoldDB" id="A0A9X4NPR7"/>
<proteinExistence type="predicted"/>
<evidence type="ECO:0000313" key="2">
    <source>
        <dbReference type="Proteomes" id="UP001152876"/>
    </source>
</evidence>
<dbReference type="Proteomes" id="UP001152876">
    <property type="component" value="Unassembled WGS sequence"/>
</dbReference>
<dbReference type="EMBL" id="AOGK01000002">
    <property type="protein sequence ID" value="MDG5974306.1"/>
    <property type="molecule type" value="Genomic_DNA"/>
</dbReference>
<evidence type="ECO:0000313" key="1">
    <source>
        <dbReference type="EMBL" id="MDG5974306.1"/>
    </source>
</evidence>
<sequence length="340" mass="36437">MITPPSSSTVPAGSGVLMSLEQATQAIRSGAFLCLAADEALLRQLPRGNWIAGSIPYFMGQDGGESSRQKLFVSELPVLDAAPTLRWYGEDNLDRVALDAPAHGLSVLIIPAFSGVHSLYARQAPGYEDMYLKPLVGWIAGVHLDDLGSAAPVVANGQTLEFRSDQALALHLPLPGNVYPRIDIVNLFQPGPGDTIRFPSTGFSAREAYVNGQLCDFAQYLGERAIDTRLPLVADYSGALVNVSFKGVDAAHGQVDFYAPVFDDVEYRLAQPVPDAARAFGQGLPADARAAGWSCNCILNYLHANLEGQRTGPLTGPMTFGEIAYQLLNQTLVYVSLEAV</sequence>
<name>A0A9X4NPR7_9BURK</name>
<gene>
    <name evidence="1" type="ORF">H010_03527</name>
</gene>
<dbReference type="OrthoDB" id="5622143at2"/>
<organism evidence="1 2">
    <name type="scientific">Hydrogenophaga taeniospiralis CCUG 15921</name>
    <dbReference type="NCBI Taxonomy" id="1281780"/>
    <lineage>
        <taxon>Bacteria</taxon>
        <taxon>Pseudomonadati</taxon>
        <taxon>Pseudomonadota</taxon>
        <taxon>Betaproteobacteria</taxon>
        <taxon>Burkholderiales</taxon>
        <taxon>Comamonadaceae</taxon>
        <taxon>Hydrogenophaga</taxon>
    </lineage>
</organism>
<dbReference type="RefSeq" id="WP_068170037.1">
    <property type="nucleotide sequence ID" value="NZ_AOGK01000002.1"/>
</dbReference>
<comment type="caution">
    <text evidence="1">The sequence shown here is derived from an EMBL/GenBank/DDBJ whole genome shotgun (WGS) entry which is preliminary data.</text>
</comment>
<reference evidence="1" key="1">
    <citation type="submission" date="2013-01" db="EMBL/GenBank/DDBJ databases">
        <title>Genome draft of Hydrogenophaga taeniospiralis 2K1.</title>
        <authorList>
            <person name="Gomila M."/>
            <person name="Lalucat J."/>
        </authorList>
    </citation>
    <scope>NUCLEOTIDE SEQUENCE</scope>
    <source>
        <strain evidence="1">CCUG 15921</strain>
    </source>
</reference>
<protein>
    <submittedName>
        <fullName evidence="1">Uncharacterized protein</fullName>
    </submittedName>
</protein>